<accession>A0A6I3KZJ6</accession>
<comment type="caution">
    <text evidence="2">The sequence shown here is derived from an EMBL/GenBank/DDBJ whole genome shotgun (WGS) entry which is preliminary data.</text>
</comment>
<proteinExistence type="predicted"/>
<evidence type="ECO:0000256" key="1">
    <source>
        <dbReference type="SAM" id="Phobius"/>
    </source>
</evidence>
<gene>
    <name evidence="2" type="ORF">GLP40_14430</name>
</gene>
<evidence type="ECO:0000313" key="3">
    <source>
        <dbReference type="Proteomes" id="UP000432464"/>
    </source>
</evidence>
<keyword evidence="3" id="KW-1185">Reference proteome</keyword>
<dbReference type="Proteomes" id="UP000432464">
    <property type="component" value="Unassembled WGS sequence"/>
</dbReference>
<dbReference type="RefSeq" id="WP_154788409.1">
    <property type="nucleotide sequence ID" value="NZ_WMBB01000006.1"/>
</dbReference>
<keyword evidence="1" id="KW-0812">Transmembrane</keyword>
<sequence>MAVVHPTDTGRPRSHTSVDIAGTAWPVYKLEALFAGVVVCLMLALITGSVQAAVLAGATASAVRWLLAAVRD</sequence>
<protein>
    <submittedName>
        <fullName evidence="2">Uncharacterized protein</fullName>
    </submittedName>
</protein>
<dbReference type="AlphaFoldDB" id="A0A6I3KZJ6"/>
<reference evidence="2 3" key="1">
    <citation type="submission" date="2019-11" db="EMBL/GenBank/DDBJ databases">
        <title>Nocardia sp. nov. CT2-14 isolated from soil.</title>
        <authorList>
            <person name="Kanchanasin P."/>
            <person name="Tanasupawat S."/>
            <person name="Yuki M."/>
            <person name="Kudo T."/>
        </authorList>
    </citation>
    <scope>NUCLEOTIDE SEQUENCE [LARGE SCALE GENOMIC DNA]</scope>
    <source>
        <strain evidence="2 3">CT2-14</strain>
    </source>
</reference>
<keyword evidence="1" id="KW-1133">Transmembrane helix</keyword>
<name>A0A6I3KZJ6_9NOCA</name>
<organism evidence="2 3">
    <name type="scientific">Nocardia aurantiaca</name>
    <dbReference type="NCBI Taxonomy" id="2675850"/>
    <lineage>
        <taxon>Bacteria</taxon>
        <taxon>Bacillati</taxon>
        <taxon>Actinomycetota</taxon>
        <taxon>Actinomycetes</taxon>
        <taxon>Mycobacteriales</taxon>
        <taxon>Nocardiaceae</taxon>
        <taxon>Nocardia</taxon>
    </lineage>
</organism>
<feature type="transmembrane region" description="Helical" evidence="1">
    <location>
        <begin position="34"/>
        <end position="67"/>
    </location>
</feature>
<keyword evidence="1" id="KW-0472">Membrane</keyword>
<dbReference type="EMBL" id="WMBB01000006">
    <property type="protein sequence ID" value="MTE13960.1"/>
    <property type="molecule type" value="Genomic_DNA"/>
</dbReference>
<evidence type="ECO:0000313" key="2">
    <source>
        <dbReference type="EMBL" id="MTE13960.1"/>
    </source>
</evidence>